<dbReference type="CDD" id="cd03293">
    <property type="entry name" value="ABC_NrtD_SsuB_transporters"/>
    <property type="match status" value="1"/>
</dbReference>
<keyword evidence="8" id="KW-0378">Hydrolase</keyword>
<keyword evidence="1" id="KW-0813">Transport</keyword>
<dbReference type="InterPro" id="IPR017871">
    <property type="entry name" value="ABC_transporter-like_CS"/>
</dbReference>
<dbReference type="EMBL" id="CP007739">
    <property type="protein sequence ID" value="AIE60001.1"/>
    <property type="molecule type" value="Genomic_DNA"/>
</dbReference>
<dbReference type="eggNOG" id="COG1116">
    <property type="taxonomic scope" value="Bacteria"/>
</dbReference>
<evidence type="ECO:0000256" key="2">
    <source>
        <dbReference type="ARBA" id="ARBA00022475"/>
    </source>
</evidence>
<dbReference type="PANTHER" id="PTHR42788:SF17">
    <property type="entry name" value="ALIPHATIC SULFONATES IMPORT ATP-BINDING PROTEIN SSUB"/>
    <property type="match status" value="1"/>
</dbReference>
<dbReference type="GO" id="GO:0005524">
    <property type="term" value="F:ATP binding"/>
    <property type="evidence" value="ECO:0007669"/>
    <property type="project" value="UniProtKB-KW"/>
</dbReference>
<keyword evidence="5" id="KW-1278">Translocase</keyword>
<dbReference type="InterPro" id="IPR027417">
    <property type="entry name" value="P-loop_NTPase"/>
</dbReference>
<gene>
    <name evidence="8" type="primary">ssuB2</name>
    <name evidence="8" type="ORF">BMMGA3_07965</name>
</gene>
<dbReference type="RefSeq" id="WP_004433937.1">
    <property type="nucleotide sequence ID" value="NZ_ADWW01000002.1"/>
</dbReference>
<dbReference type="InterPro" id="IPR003439">
    <property type="entry name" value="ABC_transporter-like_ATP-bd"/>
</dbReference>
<dbReference type="EC" id="3.6.3.-" evidence="8"/>
<dbReference type="HOGENOM" id="CLU_000604_1_22_9"/>
<evidence type="ECO:0000259" key="7">
    <source>
        <dbReference type="PROSITE" id="PS50893"/>
    </source>
</evidence>
<reference evidence="8 9" key="1">
    <citation type="journal article" date="2015" name="BMC Genomics">
        <title>Transcriptome analysis of thermophilic methylotrophic Bacillus methanolicus MGA3 using RNA-sequencing provides detailed insights into its previously uncharted transcriptional landscape.</title>
        <authorList>
            <person name="Irla M."/>
            <person name="Neshat A."/>
            <person name="Brautaset T."/>
            <person name="Ruckert C."/>
            <person name="Kalinowski J."/>
            <person name="Wendisch V.F."/>
        </authorList>
    </citation>
    <scope>NUCLEOTIDE SEQUENCE [LARGE SCALE GENOMIC DNA]</scope>
    <source>
        <strain evidence="9">MGA3 / ATCC 53907</strain>
    </source>
</reference>
<dbReference type="InterPro" id="IPR050166">
    <property type="entry name" value="ABC_transporter_ATP-bind"/>
</dbReference>
<keyword evidence="2" id="KW-1003">Cell membrane</keyword>
<keyword evidence="4 8" id="KW-0067">ATP-binding</keyword>
<protein>
    <submittedName>
        <fullName evidence="8">Aliphatic sulfonates import ATP-binding protein SsuB</fullName>
        <ecNumber evidence="8">3.6.3.-</ecNumber>
    </submittedName>
</protein>
<sequence>MVSKKEKDAILELSGIYKSFGIHHVLQNINLKVYKGEFIAIVGKSGCGKSTLLRLIAGLEPPSGGNIFINGKQLKGRNQFAKIMFQEGRLLPWKKIRQNVGLGLKADWQKQVEKILEQVGLADRADDWPSVLSGGQRQRVALARALVHEPDILLLDEPLGALDALTRIEMHQLIEDLWKEKQFTAILVTHDVEEAVALANRVILIENGKIEMNLPIKLPYPRQRDHPIFTSTVNQIRNRILGIKTFSNRELKLTN</sequence>
<dbReference type="OrthoDB" id="9802264at2"/>
<dbReference type="InterPro" id="IPR003593">
    <property type="entry name" value="AAA+_ATPase"/>
</dbReference>
<feature type="domain" description="ABC transporter" evidence="7">
    <location>
        <begin position="11"/>
        <end position="232"/>
    </location>
</feature>
<evidence type="ECO:0000313" key="8">
    <source>
        <dbReference type="EMBL" id="AIE60001.1"/>
    </source>
</evidence>
<evidence type="ECO:0000256" key="3">
    <source>
        <dbReference type="ARBA" id="ARBA00022741"/>
    </source>
</evidence>
<dbReference type="STRING" id="796606.BMMGA3_07965"/>
<dbReference type="SMART" id="SM00382">
    <property type="entry name" value="AAA"/>
    <property type="match status" value="1"/>
</dbReference>
<dbReference type="PROSITE" id="PS00211">
    <property type="entry name" value="ABC_TRANSPORTER_1"/>
    <property type="match status" value="1"/>
</dbReference>
<evidence type="ECO:0000313" key="9">
    <source>
        <dbReference type="Proteomes" id="UP000027602"/>
    </source>
</evidence>
<evidence type="ECO:0000256" key="6">
    <source>
        <dbReference type="ARBA" id="ARBA00023136"/>
    </source>
</evidence>
<dbReference type="AlphaFoldDB" id="I3E8A6"/>
<name>I3E8A6_BACMM</name>
<evidence type="ECO:0000256" key="4">
    <source>
        <dbReference type="ARBA" id="ARBA00022840"/>
    </source>
</evidence>
<dbReference type="SUPFAM" id="SSF52540">
    <property type="entry name" value="P-loop containing nucleoside triphosphate hydrolases"/>
    <property type="match status" value="1"/>
</dbReference>
<evidence type="ECO:0000256" key="1">
    <source>
        <dbReference type="ARBA" id="ARBA00022448"/>
    </source>
</evidence>
<organism evidence="8 9">
    <name type="scientific">Bacillus methanolicus (strain MGA3 / ATCC 53907)</name>
    <dbReference type="NCBI Taxonomy" id="796606"/>
    <lineage>
        <taxon>Bacteria</taxon>
        <taxon>Bacillati</taxon>
        <taxon>Bacillota</taxon>
        <taxon>Bacilli</taxon>
        <taxon>Bacillales</taxon>
        <taxon>Bacillaceae</taxon>
        <taxon>Bacillus</taxon>
    </lineage>
</organism>
<keyword evidence="6" id="KW-0472">Membrane</keyword>
<dbReference type="PANTHER" id="PTHR42788">
    <property type="entry name" value="TAURINE IMPORT ATP-BINDING PROTEIN-RELATED"/>
    <property type="match status" value="1"/>
</dbReference>
<accession>I3E8A6</accession>
<proteinExistence type="predicted"/>
<keyword evidence="9" id="KW-1185">Reference proteome</keyword>
<dbReference type="Gene3D" id="3.40.50.300">
    <property type="entry name" value="P-loop containing nucleotide triphosphate hydrolases"/>
    <property type="match status" value="1"/>
</dbReference>
<dbReference type="PROSITE" id="PS50893">
    <property type="entry name" value="ABC_TRANSPORTER_2"/>
    <property type="match status" value="1"/>
</dbReference>
<keyword evidence="3" id="KW-0547">Nucleotide-binding</keyword>
<dbReference type="KEGG" id="bmet:BMMGA3_07965"/>
<dbReference type="Proteomes" id="UP000027602">
    <property type="component" value="Chromosome"/>
</dbReference>
<evidence type="ECO:0000256" key="5">
    <source>
        <dbReference type="ARBA" id="ARBA00022967"/>
    </source>
</evidence>
<dbReference type="GO" id="GO:0016887">
    <property type="term" value="F:ATP hydrolysis activity"/>
    <property type="evidence" value="ECO:0007669"/>
    <property type="project" value="InterPro"/>
</dbReference>
<dbReference type="Pfam" id="PF00005">
    <property type="entry name" value="ABC_tran"/>
    <property type="match status" value="1"/>
</dbReference>